<name>S9W8Y4_9TRYP</name>
<accession>S9W8Y4</accession>
<dbReference type="OrthoDB" id="238398at2759"/>
<evidence type="ECO:0000313" key="3">
    <source>
        <dbReference type="EMBL" id="EPY35706.1"/>
    </source>
</evidence>
<keyword evidence="4" id="KW-1185">Reference proteome</keyword>
<reference evidence="3 4" key="1">
    <citation type="journal article" date="2013" name="PLoS ONE">
        <title>Predicting the Proteins of Angomonas deanei, Strigomonas culicis and Their Respective Endosymbionts Reveals New Aspects of the Trypanosomatidae Family.</title>
        <authorList>
            <person name="Motta M.C."/>
            <person name="Martins A.C."/>
            <person name="de Souza S.S."/>
            <person name="Catta-Preta C.M."/>
            <person name="Silva R."/>
            <person name="Klein C.C."/>
            <person name="de Almeida L.G."/>
            <person name="de Lima Cunha O."/>
            <person name="Ciapina L.P."/>
            <person name="Brocchi M."/>
            <person name="Colabardini A.C."/>
            <person name="de Araujo Lima B."/>
            <person name="Machado C.R."/>
            <person name="de Almeida Soares C.M."/>
            <person name="Probst C.M."/>
            <person name="de Menezes C.B."/>
            <person name="Thompson C.E."/>
            <person name="Bartholomeu D.C."/>
            <person name="Gradia D.F."/>
            <person name="Pavoni D.P."/>
            <person name="Grisard E.C."/>
            <person name="Fantinatti-Garboggini F."/>
            <person name="Marchini F.K."/>
            <person name="Rodrigues-Luiz G.F."/>
            <person name="Wagner G."/>
            <person name="Goldman G.H."/>
            <person name="Fietto J.L."/>
            <person name="Elias M.C."/>
            <person name="Goldman M.H."/>
            <person name="Sagot M.F."/>
            <person name="Pereira M."/>
            <person name="Stoco P.H."/>
            <person name="de Mendonca-Neto R.P."/>
            <person name="Teixeira S.M."/>
            <person name="Maciel T.E."/>
            <person name="de Oliveira Mendes T.A."/>
            <person name="Urmenyi T.P."/>
            <person name="de Souza W."/>
            <person name="Schenkman S."/>
            <person name="de Vasconcelos A.T."/>
        </authorList>
    </citation>
    <scope>NUCLEOTIDE SEQUENCE [LARGE SCALE GENOMIC DNA]</scope>
</reference>
<evidence type="ECO:0000256" key="2">
    <source>
        <dbReference type="ARBA" id="ARBA00023006"/>
    </source>
</evidence>
<dbReference type="Pfam" id="PF03987">
    <property type="entry name" value="Autophagy_act_C"/>
    <property type="match status" value="1"/>
</dbReference>
<sequence length="168" mass="18796">MSFSCTQREFDEWASVIYHKGNSGWMLKGRQDSLQQKTSWLEGVASVKSQSLAVDCWITFYIVYDTFYSQPQLCFSTTTVLDAPILSRLFPDLHFLHSAPGEDGPKTVPLVSYCFCEELSLSAWRIHSCDTGKLLANAVLDGRIGNLLELFITAISPFLIFPPALCVS</sequence>
<proteinExistence type="predicted"/>
<dbReference type="Proteomes" id="UP000015354">
    <property type="component" value="Unassembled WGS sequence"/>
</dbReference>
<dbReference type="AlphaFoldDB" id="S9W8Y4"/>
<evidence type="ECO:0000256" key="1">
    <source>
        <dbReference type="ARBA" id="ARBA00022786"/>
    </source>
</evidence>
<dbReference type="EMBL" id="ATMH01000968">
    <property type="protein sequence ID" value="EPY35706.1"/>
    <property type="molecule type" value="Genomic_DNA"/>
</dbReference>
<evidence type="ECO:0000313" key="4">
    <source>
        <dbReference type="Proteomes" id="UP000015354"/>
    </source>
</evidence>
<dbReference type="GO" id="GO:0019787">
    <property type="term" value="F:ubiquitin-like protein transferase activity"/>
    <property type="evidence" value="ECO:0007669"/>
    <property type="project" value="InterPro"/>
</dbReference>
<comment type="caution">
    <text evidence="3">The sequence shown here is derived from an EMBL/GenBank/DDBJ whole genome shotgun (WGS) entry which is preliminary data.</text>
</comment>
<keyword evidence="1" id="KW-0833">Ubl conjugation pathway</keyword>
<gene>
    <name evidence="3" type="ORF">STCU_00968</name>
</gene>
<organism evidence="3 4">
    <name type="scientific">Strigomonas culicis</name>
    <dbReference type="NCBI Taxonomy" id="28005"/>
    <lineage>
        <taxon>Eukaryota</taxon>
        <taxon>Discoba</taxon>
        <taxon>Euglenozoa</taxon>
        <taxon>Kinetoplastea</taxon>
        <taxon>Metakinetoplastina</taxon>
        <taxon>Trypanosomatida</taxon>
        <taxon>Trypanosomatidae</taxon>
        <taxon>Strigomonadinae</taxon>
        <taxon>Strigomonas</taxon>
    </lineage>
</organism>
<dbReference type="InterPro" id="IPR007135">
    <property type="entry name" value="Atg3/Atg10"/>
</dbReference>
<dbReference type="GO" id="GO:0006914">
    <property type="term" value="P:autophagy"/>
    <property type="evidence" value="ECO:0007669"/>
    <property type="project" value="UniProtKB-KW"/>
</dbReference>
<keyword evidence="2" id="KW-0072">Autophagy</keyword>
<protein>
    <submittedName>
        <fullName evidence="3">Uncharacterized protein</fullName>
    </submittedName>
</protein>